<keyword evidence="3" id="KW-0862">Zinc</keyword>
<protein>
    <recommendedName>
        <fullName evidence="5">THAP-type domain-containing protein</fullName>
    </recommendedName>
</protein>
<dbReference type="Pfam" id="PF05485">
    <property type="entry name" value="THAP"/>
    <property type="match status" value="1"/>
</dbReference>
<sequence length="758" mass="85234">MVEETFSYLNISKIKSVEVQKDGECGFACLIDPLCFSYNLEASVSKTGIRVCELLPSDKYNNSDKVLISQRFHHYGIQVSGLVFNMNNVLRAVGENSPGETCLNRDSPEDVLLMMMVEERFSYLDMSSISSFQVKDGDESIRRAWIHAVGRTSLPKDPRLCSKHFEEDCFEESYLMETLDTILQEDPCSAGAHGDDGSMPEVAEEIEHLPPTMCEMGTQTDWSVTTKVDASTQYEVIVCDKKCQFPADMCEAALADHNYCKSNPPPSLTEDMNKDDCYSQGSQVDLFSELSDYEGEILSQDNDEPMEVVLSQETVSSEFQSSQSEFLPSEDGDEQFCSQEQDIVMDSNYSKERIFLIYEDKLRELLHFCPSCGSPIVSEGNIEIQNEGSQLSLNLNCLNNCDYKWQSQPPLGDIRGSGNLLFTAGIFFSGIPFAKFESFSSLINLKFIGKGTYYNLREQYIFPVAKSTWEEEQANVFSTLKSRESGAVLAGDGRCDSPGHCGKYCTYTFLDVESQKVVDFKVVCVSEVANSNQMEKKGFVDTLGHVEANGIKVAVISTDRHPQIKKEMSVNHGNIRHAFDPWHVAKSVSKKLSAASKKSGCSVLAAWIPSIVNHLWWCAESCGKDPDVLREKCLSVIHHVTNRHEWPGNQHFHKCEHDPLPTEQQRKKKWLKPGSSAHTALVNIVKDKALLKDLAHLVDFVHTTSLEVYHSLYLKYLPKLTHFSHEVMKVGTMLAALDHNFNVNRPQVCCYSHYRGTV</sequence>
<dbReference type="InterPro" id="IPR006612">
    <property type="entry name" value="THAP_Znf"/>
</dbReference>
<gene>
    <name evidence="6" type="ORF">AWC38_SpisGene24216</name>
</gene>
<evidence type="ECO:0000256" key="3">
    <source>
        <dbReference type="ARBA" id="ARBA00022833"/>
    </source>
</evidence>
<keyword evidence="7" id="KW-1185">Reference proteome</keyword>
<evidence type="ECO:0000313" key="6">
    <source>
        <dbReference type="EMBL" id="PFX11908.1"/>
    </source>
</evidence>
<evidence type="ECO:0000313" key="7">
    <source>
        <dbReference type="Proteomes" id="UP000225706"/>
    </source>
</evidence>
<dbReference type="AlphaFoldDB" id="A0A2B4R698"/>
<dbReference type="PANTHER" id="PTHR31751:SF42">
    <property type="entry name" value="PROTEIN CBG10204"/>
    <property type="match status" value="1"/>
</dbReference>
<accession>A0A2B4R698</accession>
<name>A0A2B4R698_STYPI</name>
<dbReference type="EMBL" id="LSMT01001754">
    <property type="protein sequence ID" value="PFX11908.1"/>
    <property type="molecule type" value="Genomic_DNA"/>
</dbReference>
<reference evidence="7" key="1">
    <citation type="journal article" date="2017" name="bioRxiv">
        <title>Comparative analysis of the genomes of Stylophora pistillata and Acropora digitifera provides evidence for extensive differences between species of corals.</title>
        <authorList>
            <person name="Voolstra C.R."/>
            <person name="Li Y."/>
            <person name="Liew Y.J."/>
            <person name="Baumgarten S."/>
            <person name="Zoccola D."/>
            <person name="Flot J.-F."/>
            <person name="Tambutte S."/>
            <person name="Allemand D."/>
            <person name="Aranda M."/>
        </authorList>
    </citation>
    <scope>NUCLEOTIDE SEQUENCE [LARGE SCALE GENOMIC DNA]</scope>
</reference>
<comment type="caution">
    <text evidence="6">The sequence shown here is derived from an EMBL/GenBank/DDBJ whole genome shotgun (WGS) entry which is preliminary data.</text>
</comment>
<dbReference type="OrthoDB" id="27341at2759"/>
<feature type="domain" description="THAP-type" evidence="5">
    <location>
        <begin position="130"/>
        <end position="173"/>
    </location>
</feature>
<organism evidence="6 7">
    <name type="scientific">Stylophora pistillata</name>
    <name type="common">Smooth cauliflower coral</name>
    <dbReference type="NCBI Taxonomy" id="50429"/>
    <lineage>
        <taxon>Eukaryota</taxon>
        <taxon>Metazoa</taxon>
        <taxon>Cnidaria</taxon>
        <taxon>Anthozoa</taxon>
        <taxon>Hexacorallia</taxon>
        <taxon>Scleractinia</taxon>
        <taxon>Astrocoeniina</taxon>
        <taxon>Pocilloporidae</taxon>
        <taxon>Stylophora</taxon>
    </lineage>
</organism>
<dbReference type="Proteomes" id="UP000225706">
    <property type="component" value="Unassembled WGS sequence"/>
</dbReference>
<keyword evidence="2" id="KW-0863">Zinc-finger</keyword>
<evidence type="ECO:0000259" key="5">
    <source>
        <dbReference type="Pfam" id="PF05485"/>
    </source>
</evidence>
<evidence type="ECO:0000256" key="1">
    <source>
        <dbReference type="ARBA" id="ARBA00022723"/>
    </source>
</evidence>
<dbReference type="GO" id="GO:0008270">
    <property type="term" value="F:zinc ion binding"/>
    <property type="evidence" value="ECO:0007669"/>
    <property type="project" value="UniProtKB-KW"/>
</dbReference>
<proteinExistence type="predicted"/>
<keyword evidence="1" id="KW-0479">Metal-binding</keyword>
<dbReference type="SUPFAM" id="SSF57716">
    <property type="entry name" value="Glucocorticoid receptor-like (DNA-binding domain)"/>
    <property type="match status" value="1"/>
</dbReference>
<evidence type="ECO:0000256" key="2">
    <source>
        <dbReference type="ARBA" id="ARBA00022771"/>
    </source>
</evidence>
<evidence type="ECO:0000256" key="4">
    <source>
        <dbReference type="ARBA" id="ARBA00023125"/>
    </source>
</evidence>
<keyword evidence="4" id="KW-0238">DNA-binding</keyword>
<dbReference type="GO" id="GO:0003677">
    <property type="term" value="F:DNA binding"/>
    <property type="evidence" value="ECO:0007669"/>
    <property type="project" value="UniProtKB-KW"/>
</dbReference>
<dbReference type="PANTHER" id="PTHR31751">
    <property type="entry name" value="SI:CH211-108C17.2-RELATED-RELATED"/>
    <property type="match status" value="1"/>
</dbReference>